<dbReference type="InterPro" id="IPR013686">
    <property type="entry name" value="Polypept-transport_assoc_ShlB"/>
</dbReference>
<keyword evidence="1" id="KW-1134">Transmembrane beta strand</keyword>
<dbReference type="InterPro" id="IPR005565">
    <property type="entry name" value="Hemolysn_activator_HlyB_C"/>
</dbReference>
<evidence type="ECO:0000313" key="6">
    <source>
        <dbReference type="EMBL" id="MFC3226482.1"/>
    </source>
</evidence>
<evidence type="ECO:0000259" key="5">
    <source>
        <dbReference type="Pfam" id="PF08479"/>
    </source>
</evidence>
<dbReference type="Pfam" id="PF08479">
    <property type="entry name" value="POTRA_2"/>
    <property type="match status" value="1"/>
</dbReference>
<keyword evidence="7" id="KW-1185">Reference proteome</keyword>
<proteinExistence type="predicted"/>
<dbReference type="RefSeq" id="WP_379898490.1">
    <property type="nucleotide sequence ID" value="NZ_JBHRTR010000013.1"/>
</dbReference>
<accession>A0ABV7KW00</accession>
<evidence type="ECO:0000313" key="7">
    <source>
        <dbReference type="Proteomes" id="UP001595528"/>
    </source>
</evidence>
<keyword evidence="2" id="KW-0812">Transmembrane</keyword>
<keyword evidence="3" id="KW-0998">Cell outer membrane</keyword>
<gene>
    <name evidence="6" type="ORF">ACFOGJ_04530</name>
</gene>
<evidence type="ECO:0000259" key="4">
    <source>
        <dbReference type="Pfam" id="PF03865"/>
    </source>
</evidence>
<evidence type="ECO:0000256" key="3">
    <source>
        <dbReference type="ARBA" id="ARBA00023237"/>
    </source>
</evidence>
<dbReference type="PANTHER" id="PTHR34597:SF3">
    <property type="entry name" value="OUTER MEMBRANE TRANSPORTER CDIB"/>
    <property type="match status" value="1"/>
</dbReference>
<protein>
    <submittedName>
        <fullName evidence="6">ShlB/FhaC/HecB family hemolysin secretion/activation protein</fullName>
    </submittedName>
</protein>
<dbReference type="EMBL" id="JBHRTR010000013">
    <property type="protein sequence ID" value="MFC3226482.1"/>
    <property type="molecule type" value="Genomic_DNA"/>
</dbReference>
<evidence type="ECO:0000256" key="2">
    <source>
        <dbReference type="ARBA" id="ARBA00022692"/>
    </source>
</evidence>
<evidence type="ECO:0000256" key="1">
    <source>
        <dbReference type="ARBA" id="ARBA00022452"/>
    </source>
</evidence>
<dbReference type="InterPro" id="IPR051544">
    <property type="entry name" value="TPS_OM_transporter"/>
</dbReference>
<comment type="caution">
    <text evidence="6">The sequence shown here is derived from an EMBL/GenBank/DDBJ whole genome shotgun (WGS) entry which is preliminary data.</text>
</comment>
<dbReference type="Gene3D" id="2.40.160.50">
    <property type="entry name" value="membrane protein fhac: a member of the omp85/tpsb transporter family"/>
    <property type="match status" value="1"/>
</dbReference>
<name>A0ABV7KW00_9PROT</name>
<keyword evidence="1" id="KW-0472">Membrane</keyword>
<dbReference type="Proteomes" id="UP001595528">
    <property type="component" value="Unassembled WGS sequence"/>
</dbReference>
<organism evidence="6 7">
    <name type="scientific">Marinibaculum pumilum</name>
    <dbReference type="NCBI Taxonomy" id="1766165"/>
    <lineage>
        <taxon>Bacteria</taxon>
        <taxon>Pseudomonadati</taxon>
        <taxon>Pseudomonadota</taxon>
        <taxon>Alphaproteobacteria</taxon>
        <taxon>Rhodospirillales</taxon>
        <taxon>Rhodospirillaceae</taxon>
        <taxon>Marinibaculum</taxon>
    </lineage>
</organism>
<reference evidence="7" key="1">
    <citation type="journal article" date="2019" name="Int. J. Syst. Evol. Microbiol.">
        <title>The Global Catalogue of Microorganisms (GCM) 10K type strain sequencing project: providing services to taxonomists for standard genome sequencing and annotation.</title>
        <authorList>
            <consortium name="The Broad Institute Genomics Platform"/>
            <consortium name="The Broad Institute Genome Sequencing Center for Infectious Disease"/>
            <person name="Wu L."/>
            <person name="Ma J."/>
        </authorList>
    </citation>
    <scope>NUCLEOTIDE SEQUENCE [LARGE SCALE GENOMIC DNA]</scope>
    <source>
        <strain evidence="7">KCTC 42964</strain>
    </source>
</reference>
<dbReference type="PANTHER" id="PTHR34597">
    <property type="entry name" value="SLR1661 PROTEIN"/>
    <property type="match status" value="1"/>
</dbReference>
<feature type="domain" description="Haemolysin activator HlyB C-terminal" evidence="4">
    <location>
        <begin position="367"/>
        <end position="536"/>
    </location>
</feature>
<dbReference type="Pfam" id="PF03865">
    <property type="entry name" value="ShlB"/>
    <property type="match status" value="1"/>
</dbReference>
<dbReference type="Gene3D" id="3.10.20.310">
    <property type="entry name" value="membrane protein fhac"/>
    <property type="match status" value="1"/>
</dbReference>
<feature type="domain" description="Polypeptide-transport-associated ShlB-type" evidence="5">
    <location>
        <begin position="79"/>
        <end position="145"/>
    </location>
</feature>
<sequence length="604" mass="63624">MAGTPAHAQTAPALERNLPLDLPGEGRIELDAAAPAEVSDAPIGVSLAGVRLEGLAAGRVRTGGGPAVAAPPAPGITVVDVDGVAEADLKAALGRFLGQPLSLRLIEEIKAAVVAVYRRSGRPFVSVTPPEQDISSGILRLQVLPFRAGEVVVRTGPRTAAGEGVPQLRPADPELAGDLRVTPGTLIEAPQVMEDLDWLNRYPFRQVNGVFEPGSQPGISDLNLEVSRYRPWLGYAGWSNSGTRSTGIDRYFVGFNAGFEPLQDLTIAYQLTIDSGVLRRPSSLALSDGNWPRYASHAARFTFTPFARQALEVAPNFVATRQTIEAGTFAFETTAFELPVRYISALSNLVPALAGWGDAYIGVAPKWETRSTLFSGVEVARGSAAVFDMSIGWSGVLRGLGDTAIDLQLVHNPGGIVGGNTTEDWYLYSNGVVDQARYTYLAGTMNRTTPLPVLPGLALRTTLIGQFAGQALPDIEQLAPGGVYAARGYTLSDGSLDTGLILRDTLQLPGGPVFGAAASDAGLAIDDRFSPYLFLDMASGYAFDGGPADRSGRNRTNMAGVGGGFDYSLGQFLHAGASVGLALSDAPSTRRGDVRVDGRIVVTF</sequence>